<feature type="transmembrane region" description="Helical" evidence="6">
    <location>
        <begin position="166"/>
        <end position="186"/>
    </location>
</feature>
<keyword evidence="3 6" id="KW-0812">Transmembrane</keyword>
<feature type="transmembrane region" description="Helical" evidence="6">
    <location>
        <begin position="206"/>
        <end position="224"/>
    </location>
</feature>
<keyword evidence="9" id="KW-1185">Reference proteome</keyword>
<dbReference type="Pfam" id="PF06454">
    <property type="entry name" value="THH1_TOM1-3_dom"/>
    <property type="match status" value="2"/>
</dbReference>
<evidence type="ECO:0000256" key="1">
    <source>
        <dbReference type="ARBA" id="ARBA00004127"/>
    </source>
</evidence>
<feature type="domain" description="THH1/TOM1/TOM3" evidence="7">
    <location>
        <begin position="185"/>
        <end position="315"/>
    </location>
</feature>
<feature type="domain" description="THH1/TOM1/TOM3" evidence="7">
    <location>
        <begin position="19"/>
        <end position="123"/>
    </location>
</feature>
<evidence type="ECO:0000313" key="9">
    <source>
        <dbReference type="Proteomes" id="UP001497512"/>
    </source>
</evidence>
<sequence length="378" mass="42434">MCVPSMEKNGGCLSLEMTLVYASLAAIDGFISISAAIQLLRFYVHNQYASWMRQKMFHCMISASNFGYFLYFVLNPIATCRGWKCWSSLWGFLVSAAPDIVFLTAFLLLLSFWVDLCHQATDHDEEDDDNHYEQLLSSVHSQTSKSFYHYHTWCIPFRRIRGRQRLVILMVMGMCLLTAAFTGLIWYGMGDNNINSATIAKVYADLFAIVTLLSGGGLAAYGLLLYNKMCRVKTSQASADIHKVAGLAVASVVCFSLRAFIVLVFDNPFISIWDLEHVESQLSPTLTFLYYVIGEAIPSIVVLWMMRDMPPRSRDPSLHGHSMHDELVEDDVEQALIPDPGLLSQWVVSPSGRHYLVLLGEPSNISPQRSEVLKDSSG</sequence>
<accession>A0ABP0TFI5</accession>
<evidence type="ECO:0000256" key="4">
    <source>
        <dbReference type="ARBA" id="ARBA00022989"/>
    </source>
</evidence>
<evidence type="ECO:0000256" key="3">
    <source>
        <dbReference type="ARBA" id="ARBA00022692"/>
    </source>
</evidence>
<feature type="transmembrane region" description="Helical" evidence="6">
    <location>
        <begin position="56"/>
        <end position="77"/>
    </location>
</feature>
<dbReference type="InterPro" id="IPR040226">
    <property type="entry name" value="THH1/TOM1/TOM3"/>
</dbReference>
<dbReference type="EMBL" id="OZ019902">
    <property type="protein sequence ID" value="CAK9195287.1"/>
    <property type="molecule type" value="Genomic_DNA"/>
</dbReference>
<comment type="subcellular location">
    <subcellularLocation>
        <location evidence="1">Endomembrane system</location>
        <topology evidence="1">Multi-pass membrane protein</topology>
    </subcellularLocation>
</comment>
<evidence type="ECO:0000256" key="2">
    <source>
        <dbReference type="ARBA" id="ARBA00006779"/>
    </source>
</evidence>
<dbReference type="PANTHER" id="PTHR31142">
    <property type="entry name" value="TOBAMOVIRUS MULTIPLICATION PROTEIN 1-LIKE ISOFORM X1"/>
    <property type="match status" value="1"/>
</dbReference>
<feature type="transmembrane region" description="Helical" evidence="6">
    <location>
        <begin position="285"/>
        <end position="306"/>
    </location>
</feature>
<dbReference type="PANTHER" id="PTHR31142:SF4">
    <property type="entry name" value="OS01G0751300 PROTEIN"/>
    <property type="match status" value="1"/>
</dbReference>
<gene>
    <name evidence="8" type="ORF">CSSPTR1EN2_LOCUS2949</name>
</gene>
<dbReference type="Proteomes" id="UP001497512">
    <property type="component" value="Chromosome 10"/>
</dbReference>
<evidence type="ECO:0000256" key="6">
    <source>
        <dbReference type="SAM" id="Phobius"/>
    </source>
</evidence>
<evidence type="ECO:0000256" key="5">
    <source>
        <dbReference type="ARBA" id="ARBA00023136"/>
    </source>
</evidence>
<keyword evidence="4 6" id="KW-1133">Transmembrane helix</keyword>
<feature type="transmembrane region" description="Helical" evidence="6">
    <location>
        <begin position="89"/>
        <end position="114"/>
    </location>
</feature>
<evidence type="ECO:0000313" key="8">
    <source>
        <dbReference type="EMBL" id="CAK9195287.1"/>
    </source>
</evidence>
<keyword evidence="5 6" id="KW-0472">Membrane</keyword>
<evidence type="ECO:0000259" key="7">
    <source>
        <dbReference type="Pfam" id="PF06454"/>
    </source>
</evidence>
<dbReference type="InterPro" id="IPR009457">
    <property type="entry name" value="THH1/TOM1/TOM3_dom"/>
</dbReference>
<proteinExistence type="inferred from homology"/>
<organism evidence="8 9">
    <name type="scientific">Sphagnum troendelagicum</name>
    <dbReference type="NCBI Taxonomy" id="128251"/>
    <lineage>
        <taxon>Eukaryota</taxon>
        <taxon>Viridiplantae</taxon>
        <taxon>Streptophyta</taxon>
        <taxon>Embryophyta</taxon>
        <taxon>Bryophyta</taxon>
        <taxon>Sphagnophytina</taxon>
        <taxon>Sphagnopsida</taxon>
        <taxon>Sphagnales</taxon>
        <taxon>Sphagnaceae</taxon>
        <taxon>Sphagnum</taxon>
    </lineage>
</organism>
<feature type="transmembrane region" description="Helical" evidence="6">
    <location>
        <begin position="244"/>
        <end position="265"/>
    </location>
</feature>
<protein>
    <recommendedName>
        <fullName evidence="7">THH1/TOM1/TOM3 domain-containing protein</fullName>
    </recommendedName>
</protein>
<comment type="similarity">
    <text evidence="2">Belongs to the plant tobamovirus multiplication TOM1 protein family.</text>
</comment>
<reference evidence="8" key="1">
    <citation type="submission" date="2024-02" db="EMBL/GenBank/DDBJ databases">
        <authorList>
            <consortium name="ELIXIR-Norway"/>
            <consortium name="Elixir Norway"/>
        </authorList>
    </citation>
    <scope>NUCLEOTIDE SEQUENCE</scope>
</reference>
<name>A0ABP0TFI5_9BRYO</name>
<feature type="transmembrane region" description="Helical" evidence="6">
    <location>
        <begin position="20"/>
        <end position="44"/>
    </location>
</feature>